<feature type="transmembrane region" description="Helical" evidence="1">
    <location>
        <begin position="104"/>
        <end position="125"/>
    </location>
</feature>
<dbReference type="RefSeq" id="WP_100762833.1">
    <property type="nucleotide sequence ID" value="NZ_NPDS01000005.1"/>
</dbReference>
<feature type="transmembrane region" description="Helical" evidence="1">
    <location>
        <begin position="74"/>
        <end position="92"/>
    </location>
</feature>
<organism evidence="2 3">
    <name type="scientific">Leptospira barantonii</name>
    <dbReference type="NCBI Taxonomy" id="2023184"/>
    <lineage>
        <taxon>Bacteria</taxon>
        <taxon>Pseudomonadati</taxon>
        <taxon>Spirochaetota</taxon>
        <taxon>Spirochaetia</taxon>
        <taxon>Leptospirales</taxon>
        <taxon>Leptospiraceae</taxon>
        <taxon>Leptospira</taxon>
    </lineage>
</organism>
<keyword evidence="1" id="KW-0472">Membrane</keyword>
<keyword evidence="1" id="KW-0812">Transmembrane</keyword>
<reference evidence="2 3" key="1">
    <citation type="submission" date="2017-07" db="EMBL/GenBank/DDBJ databases">
        <title>Leptospira spp. isolated from tropical soils.</title>
        <authorList>
            <person name="Thibeaux R."/>
            <person name="Iraola G."/>
            <person name="Ferres I."/>
            <person name="Bierque E."/>
            <person name="Girault D."/>
            <person name="Soupe-Gilbert M.-E."/>
            <person name="Picardeau M."/>
            <person name="Goarant C."/>
        </authorList>
    </citation>
    <scope>NUCLEOTIDE SEQUENCE [LARGE SCALE GENOMIC DNA]</scope>
    <source>
        <strain evidence="2 3">FH4-C-A1</strain>
    </source>
</reference>
<sequence>MEPNDFLVLGTIHSLGFAVFHVFFWKIFRWKEDLKRVSLASRAILQIANLRLIYLFICMAGLTFFFSAELLHSSLGRWILIGISGFWWGRLIEQFIFLRVNSPMVHILSVFFFAGGILYLIPLFAF</sequence>
<evidence type="ECO:0000313" key="2">
    <source>
        <dbReference type="EMBL" id="PJZ56892.1"/>
    </source>
</evidence>
<evidence type="ECO:0008006" key="4">
    <source>
        <dbReference type="Google" id="ProtNLM"/>
    </source>
</evidence>
<accession>A0ABX4NMP0</accession>
<keyword evidence="1" id="KW-1133">Transmembrane helix</keyword>
<evidence type="ECO:0000313" key="3">
    <source>
        <dbReference type="Proteomes" id="UP000231879"/>
    </source>
</evidence>
<protein>
    <recommendedName>
        <fullName evidence="4">DUF418 domain-containing protein</fullName>
    </recommendedName>
</protein>
<keyword evidence="3" id="KW-1185">Reference proteome</keyword>
<gene>
    <name evidence="2" type="ORF">CH367_12365</name>
</gene>
<dbReference type="EMBL" id="NPDS01000005">
    <property type="protein sequence ID" value="PJZ56892.1"/>
    <property type="molecule type" value="Genomic_DNA"/>
</dbReference>
<evidence type="ECO:0000256" key="1">
    <source>
        <dbReference type="SAM" id="Phobius"/>
    </source>
</evidence>
<feature type="transmembrane region" description="Helical" evidence="1">
    <location>
        <begin position="6"/>
        <end position="28"/>
    </location>
</feature>
<comment type="caution">
    <text evidence="2">The sequence shown here is derived from an EMBL/GenBank/DDBJ whole genome shotgun (WGS) entry which is preliminary data.</text>
</comment>
<proteinExistence type="predicted"/>
<feature type="transmembrane region" description="Helical" evidence="1">
    <location>
        <begin position="49"/>
        <end position="68"/>
    </location>
</feature>
<dbReference type="Proteomes" id="UP000231879">
    <property type="component" value="Unassembled WGS sequence"/>
</dbReference>
<name>A0ABX4NMP0_9LEPT</name>